<evidence type="ECO:0000256" key="3">
    <source>
        <dbReference type="ARBA" id="ARBA00012687"/>
    </source>
</evidence>
<keyword evidence="5" id="KW-0444">Lipid biosynthesis</keyword>
<dbReference type="GO" id="GO:0016020">
    <property type="term" value="C:membrane"/>
    <property type="evidence" value="ECO:0007669"/>
    <property type="project" value="GOC"/>
</dbReference>
<dbReference type="InterPro" id="IPR003835">
    <property type="entry name" value="Glyco_trans_19"/>
</dbReference>
<dbReference type="EMBL" id="CCRH01000021">
    <property type="protein sequence ID" value="CDZ40430.1"/>
    <property type="molecule type" value="Genomic_DNA"/>
</dbReference>
<evidence type="ECO:0000256" key="5">
    <source>
        <dbReference type="ARBA" id="ARBA00022516"/>
    </source>
</evidence>
<dbReference type="Proteomes" id="UP000046176">
    <property type="component" value="Unassembled WGS sequence"/>
</dbReference>
<keyword evidence="9" id="KW-0443">Lipid metabolism</keyword>
<accession>A0A0T7FZI5</accession>
<keyword evidence="8" id="KW-0808">Transferase</keyword>
<evidence type="ECO:0000256" key="4">
    <source>
        <dbReference type="ARBA" id="ARBA00020902"/>
    </source>
</evidence>
<evidence type="ECO:0000313" key="13">
    <source>
        <dbReference type="Proteomes" id="UP000046176"/>
    </source>
</evidence>
<comment type="similarity">
    <text evidence="2">Belongs to the LpxB family.</text>
</comment>
<dbReference type="OrthoDB" id="9801642at2"/>
<reference evidence="12 13" key="1">
    <citation type="submission" date="2014-08" db="EMBL/GenBank/DDBJ databases">
        <authorList>
            <person name="Chen Y.-H."/>
        </authorList>
    </citation>
    <scope>NUCLEOTIDE SEQUENCE [LARGE SCALE GENOMIC DNA]</scope>
</reference>
<comment type="function">
    <text evidence="1">Condensation of UDP-2,3-diacylglucosamine and 2,3-diacylglucosamine-1-phosphate to form lipid A disaccharide, a precursor of lipid A, a phosphorylated glycolipid that anchors the lipopolysaccharide to the outer membrane of the cell.</text>
</comment>
<dbReference type="GO" id="GO:0009245">
    <property type="term" value="P:lipid A biosynthetic process"/>
    <property type="evidence" value="ECO:0007669"/>
    <property type="project" value="UniProtKB-UniRule"/>
</dbReference>
<sequence>MVKTLKVGVIAGEVSGDLLGGDLIVALKAAHDGPVELVGVGGEALEAQGLNSLFDFSELSIMGLTQVIARLPNLIKRIHQTAAAIVAAKPDVLIIIDSPDFTHRVARKVRAALPDLPIVDYVCPSVWAWKEYRAKAMLGYVDHVLAVLPFEPYAMKRLGGPETTFVGHRLTADPSLLKVRGIRAGRPVKEPGEEKTIMLLPGSRSAEIKALLPIFGEAAREFVARNGPTRFVLPTVPRQEKLVREIAAGFEVKPEITADANGKWAAFAEADASLAASGTVILELGLAGIPVVSAYKTDWLITMLAKRIKTWSGALPNLIADYAVVPEYVNEVVRPASLCRWAERLSSDTMQRRAMLEGFHLTWERLQVPVPPGEAAAGIVLQVLDTKKPGHL</sequence>
<dbReference type="RefSeq" id="WP_046669293.1">
    <property type="nucleotide sequence ID" value="NZ_CCRH01000021.1"/>
</dbReference>
<name>A0A0T7FZI5_NEOGA</name>
<dbReference type="SUPFAM" id="SSF53756">
    <property type="entry name" value="UDP-Glycosyltransferase/glycogen phosphorylase"/>
    <property type="match status" value="1"/>
</dbReference>
<dbReference type="EC" id="2.4.1.182" evidence="3 11"/>
<comment type="catalytic activity">
    <reaction evidence="10">
        <text>a lipid X + a UDP-2-N,3-O-bis[(3R)-3-hydroxyacyl]-alpha-D-glucosamine = a lipid A disaccharide + UDP + H(+)</text>
        <dbReference type="Rhea" id="RHEA:67828"/>
        <dbReference type="ChEBI" id="CHEBI:15378"/>
        <dbReference type="ChEBI" id="CHEBI:58223"/>
        <dbReference type="ChEBI" id="CHEBI:137748"/>
        <dbReference type="ChEBI" id="CHEBI:176338"/>
        <dbReference type="ChEBI" id="CHEBI:176343"/>
        <dbReference type="EC" id="2.4.1.182"/>
    </reaction>
</comment>
<evidence type="ECO:0000256" key="6">
    <source>
        <dbReference type="ARBA" id="ARBA00022556"/>
    </source>
</evidence>
<evidence type="ECO:0000256" key="11">
    <source>
        <dbReference type="NCBIfam" id="TIGR00215"/>
    </source>
</evidence>
<dbReference type="PANTHER" id="PTHR30372">
    <property type="entry name" value="LIPID-A-DISACCHARIDE SYNTHASE"/>
    <property type="match status" value="1"/>
</dbReference>
<keyword evidence="7" id="KW-0328">Glycosyltransferase</keyword>
<organism evidence="12 13">
    <name type="scientific">Neorhizobium galegae bv. officinalis</name>
    <dbReference type="NCBI Taxonomy" id="323656"/>
    <lineage>
        <taxon>Bacteria</taxon>
        <taxon>Pseudomonadati</taxon>
        <taxon>Pseudomonadota</taxon>
        <taxon>Alphaproteobacteria</taxon>
        <taxon>Hyphomicrobiales</taxon>
        <taxon>Rhizobiaceae</taxon>
        <taxon>Rhizobium/Agrobacterium group</taxon>
        <taxon>Neorhizobium</taxon>
    </lineage>
</organism>
<dbReference type="Pfam" id="PF02684">
    <property type="entry name" value="LpxB"/>
    <property type="match status" value="1"/>
</dbReference>
<evidence type="ECO:0000256" key="2">
    <source>
        <dbReference type="ARBA" id="ARBA00007868"/>
    </source>
</evidence>
<evidence type="ECO:0000256" key="1">
    <source>
        <dbReference type="ARBA" id="ARBA00002056"/>
    </source>
</evidence>
<evidence type="ECO:0000313" key="12">
    <source>
        <dbReference type="EMBL" id="CDZ40430.1"/>
    </source>
</evidence>
<protein>
    <recommendedName>
        <fullName evidence="4 11">Lipid-A-disaccharide synthase</fullName>
        <ecNumber evidence="3 11">2.4.1.182</ecNumber>
    </recommendedName>
</protein>
<dbReference type="NCBIfam" id="TIGR00215">
    <property type="entry name" value="lpxB"/>
    <property type="match status" value="1"/>
</dbReference>
<dbReference type="AlphaFoldDB" id="A0A0T7FZI5"/>
<dbReference type="GO" id="GO:0005543">
    <property type="term" value="F:phospholipid binding"/>
    <property type="evidence" value="ECO:0007669"/>
    <property type="project" value="TreeGrafter"/>
</dbReference>
<dbReference type="GO" id="GO:0008915">
    <property type="term" value="F:lipid-A-disaccharide synthase activity"/>
    <property type="evidence" value="ECO:0007669"/>
    <property type="project" value="UniProtKB-UniRule"/>
</dbReference>
<gene>
    <name evidence="12" type="ORF">NGAL_HAMBI1145_53850</name>
</gene>
<evidence type="ECO:0000256" key="9">
    <source>
        <dbReference type="ARBA" id="ARBA00023098"/>
    </source>
</evidence>
<evidence type="ECO:0000256" key="10">
    <source>
        <dbReference type="ARBA" id="ARBA00048975"/>
    </source>
</evidence>
<evidence type="ECO:0000256" key="7">
    <source>
        <dbReference type="ARBA" id="ARBA00022676"/>
    </source>
</evidence>
<proteinExistence type="inferred from homology"/>
<evidence type="ECO:0000256" key="8">
    <source>
        <dbReference type="ARBA" id="ARBA00022679"/>
    </source>
</evidence>
<dbReference type="PANTHER" id="PTHR30372:SF4">
    <property type="entry name" value="LIPID-A-DISACCHARIDE SYNTHASE, MITOCHONDRIAL-RELATED"/>
    <property type="match status" value="1"/>
</dbReference>
<keyword evidence="6" id="KW-0441">Lipid A biosynthesis</keyword>